<evidence type="ECO:0000313" key="2">
    <source>
        <dbReference type="EMBL" id="OXA47251.1"/>
    </source>
</evidence>
<dbReference type="AlphaFoldDB" id="A0A226DRD0"/>
<proteinExistence type="predicted"/>
<sequence>MLPRFKFADIAFTDPSLNAPVAPKKSSRVANRANFLTFMNLRQDFRNAFASRVLRPVDLAPRIEAMVTAATRAIFEDKKKRYIYSIMGELFMEGRIKPFSTAEALAFIWVYVGTAEAVARRSGLIDPHYLLDSQLGYLFKRAVSHDKEKNMPHVAHLWRKLRRCHLPSAEFCCHERILRGIYGGVDLDKLPAPEAGMDQLFQEMSSLYGDNVEENTAFLKKKLRHKLRQKVSQQLDKDLTPGEIMKPSSSTFGSVNSPEIVGELNSKTIGNMKPENVEMTSPDFVHEPSNNNDSDLPLKTTDNESLLFLTNPGKYIEMNPSLFPSSKDNVNWSARKLLPDPPTKRKKANQVDDPVPEQEVAQTPADCTETLLRVDFTPEEYIDHTTASNYYAQGVKIVDGVRRVVFYHKIINLSGIKEEPI</sequence>
<feature type="region of interest" description="Disordered" evidence="1">
    <location>
        <begin position="336"/>
        <end position="362"/>
    </location>
</feature>
<protein>
    <submittedName>
        <fullName evidence="2">Uncharacterized protein</fullName>
    </submittedName>
</protein>
<keyword evidence="3" id="KW-1185">Reference proteome</keyword>
<name>A0A226DRD0_FOLCA</name>
<evidence type="ECO:0000256" key="1">
    <source>
        <dbReference type="SAM" id="MobiDB-lite"/>
    </source>
</evidence>
<dbReference type="EMBL" id="LNIX01000013">
    <property type="protein sequence ID" value="OXA47251.1"/>
    <property type="molecule type" value="Genomic_DNA"/>
</dbReference>
<gene>
    <name evidence="2" type="ORF">Fcan01_18031</name>
</gene>
<accession>A0A226DRD0</accession>
<reference evidence="2 3" key="1">
    <citation type="submission" date="2015-12" db="EMBL/GenBank/DDBJ databases">
        <title>The genome of Folsomia candida.</title>
        <authorList>
            <person name="Faddeeva A."/>
            <person name="Derks M.F."/>
            <person name="Anvar Y."/>
            <person name="Smit S."/>
            <person name="Van Straalen N."/>
            <person name="Roelofs D."/>
        </authorList>
    </citation>
    <scope>NUCLEOTIDE SEQUENCE [LARGE SCALE GENOMIC DNA]</scope>
    <source>
        <strain evidence="2 3">VU population</strain>
        <tissue evidence="2">Whole body</tissue>
    </source>
</reference>
<comment type="caution">
    <text evidence="2">The sequence shown here is derived from an EMBL/GenBank/DDBJ whole genome shotgun (WGS) entry which is preliminary data.</text>
</comment>
<dbReference type="Proteomes" id="UP000198287">
    <property type="component" value="Unassembled WGS sequence"/>
</dbReference>
<organism evidence="2 3">
    <name type="scientific">Folsomia candida</name>
    <name type="common">Springtail</name>
    <dbReference type="NCBI Taxonomy" id="158441"/>
    <lineage>
        <taxon>Eukaryota</taxon>
        <taxon>Metazoa</taxon>
        <taxon>Ecdysozoa</taxon>
        <taxon>Arthropoda</taxon>
        <taxon>Hexapoda</taxon>
        <taxon>Collembola</taxon>
        <taxon>Entomobryomorpha</taxon>
        <taxon>Isotomoidea</taxon>
        <taxon>Isotomidae</taxon>
        <taxon>Proisotominae</taxon>
        <taxon>Folsomia</taxon>
    </lineage>
</organism>
<evidence type="ECO:0000313" key="3">
    <source>
        <dbReference type="Proteomes" id="UP000198287"/>
    </source>
</evidence>